<organism evidence="3 4">
    <name type="scientific">Pisciglobus halotolerans</name>
    <dbReference type="NCBI Taxonomy" id="745365"/>
    <lineage>
        <taxon>Bacteria</taxon>
        <taxon>Bacillati</taxon>
        <taxon>Bacillota</taxon>
        <taxon>Bacilli</taxon>
        <taxon>Lactobacillales</taxon>
        <taxon>Carnobacteriaceae</taxon>
    </lineage>
</organism>
<dbReference type="InterPro" id="IPR050229">
    <property type="entry name" value="GlpE_sulfurtransferase"/>
</dbReference>
<evidence type="ECO:0000313" key="3">
    <source>
        <dbReference type="EMBL" id="SFH73097.1"/>
    </source>
</evidence>
<dbReference type="Pfam" id="PF00581">
    <property type="entry name" value="Rhodanese"/>
    <property type="match status" value="1"/>
</dbReference>
<feature type="domain" description="Rhodanese" evidence="2">
    <location>
        <begin position="44"/>
        <end position="132"/>
    </location>
</feature>
<dbReference type="SUPFAM" id="SSF52821">
    <property type="entry name" value="Rhodanese/Cell cycle control phosphatase"/>
    <property type="match status" value="1"/>
</dbReference>
<reference evidence="3 4" key="1">
    <citation type="submission" date="2016-10" db="EMBL/GenBank/DDBJ databases">
        <authorList>
            <person name="de Groot N.N."/>
        </authorList>
    </citation>
    <scope>NUCLEOTIDE SEQUENCE [LARGE SCALE GENOMIC DNA]</scope>
    <source>
        <strain evidence="3 4">DSM 27630</strain>
    </source>
</reference>
<evidence type="ECO:0000256" key="1">
    <source>
        <dbReference type="SAM" id="Phobius"/>
    </source>
</evidence>
<keyword evidence="3" id="KW-0808">Transferase</keyword>
<dbReference type="CDD" id="cd00158">
    <property type="entry name" value="RHOD"/>
    <property type="match status" value="1"/>
</dbReference>
<dbReference type="PROSITE" id="PS50206">
    <property type="entry name" value="RHODANESE_3"/>
    <property type="match status" value="1"/>
</dbReference>
<gene>
    <name evidence="3" type="ORF">SAMN04489868_11734</name>
</gene>
<dbReference type="InterPro" id="IPR036873">
    <property type="entry name" value="Rhodanese-like_dom_sf"/>
</dbReference>
<evidence type="ECO:0000259" key="2">
    <source>
        <dbReference type="PROSITE" id="PS50206"/>
    </source>
</evidence>
<dbReference type="Gene3D" id="3.40.250.10">
    <property type="entry name" value="Rhodanese-like domain"/>
    <property type="match status" value="1"/>
</dbReference>
<accession>A0A1I3CEZ1</accession>
<dbReference type="RefSeq" id="WP_092092438.1">
    <property type="nucleotide sequence ID" value="NZ_FOQE01000017.1"/>
</dbReference>
<dbReference type="EMBL" id="FOQE01000017">
    <property type="protein sequence ID" value="SFH73097.1"/>
    <property type="molecule type" value="Genomic_DNA"/>
</dbReference>
<dbReference type="AlphaFoldDB" id="A0A1I3CEZ1"/>
<keyword evidence="4" id="KW-1185">Reference proteome</keyword>
<keyword evidence="1" id="KW-0812">Transmembrane</keyword>
<sequence>MNTTTIINWVLWVIIIIWGIYELIQYFRRRRAAKVLTQEEFSKNLRKVQLIDVREKDEYNAGHILGARSLPYTALKQRMGEIRKDQPVYLYDQKQALSARAALKLRNAGYENIYILKGGYNDWTGKIKRKAR</sequence>
<dbReference type="PANTHER" id="PTHR43031:SF18">
    <property type="entry name" value="RHODANESE-RELATED SULFURTRANSFERASES"/>
    <property type="match status" value="1"/>
</dbReference>
<dbReference type="PANTHER" id="PTHR43031">
    <property type="entry name" value="FAD-DEPENDENT OXIDOREDUCTASE"/>
    <property type="match status" value="1"/>
</dbReference>
<protein>
    <submittedName>
        <fullName evidence="3">Rhodanese-related sulfurtransferase</fullName>
    </submittedName>
</protein>
<proteinExistence type="predicted"/>
<feature type="transmembrane region" description="Helical" evidence="1">
    <location>
        <begin position="6"/>
        <end position="24"/>
    </location>
</feature>
<keyword evidence="1" id="KW-0472">Membrane</keyword>
<dbReference type="OrthoDB" id="9808735at2"/>
<name>A0A1I3CEZ1_9LACT</name>
<dbReference type="SMART" id="SM00450">
    <property type="entry name" value="RHOD"/>
    <property type="match status" value="1"/>
</dbReference>
<dbReference type="GO" id="GO:0016740">
    <property type="term" value="F:transferase activity"/>
    <property type="evidence" value="ECO:0007669"/>
    <property type="project" value="UniProtKB-KW"/>
</dbReference>
<dbReference type="Proteomes" id="UP000198668">
    <property type="component" value="Unassembled WGS sequence"/>
</dbReference>
<evidence type="ECO:0000313" key="4">
    <source>
        <dbReference type="Proteomes" id="UP000198668"/>
    </source>
</evidence>
<keyword evidence="1" id="KW-1133">Transmembrane helix</keyword>
<dbReference type="InterPro" id="IPR001763">
    <property type="entry name" value="Rhodanese-like_dom"/>
</dbReference>